<sequence length="514" mass="57533">MIFRSQMWFLWFSSWILRCIMKPFITLRYIRTSKKLPPIRNKLLLHSATTLARMIRTRQVTSEEVVKAYISRIRDINPLVNAMTDSRFEAALLDARYVDRVVETTEKSEQEIAKETPFLGVPLSVKGSIATKGLKHSAGQLRFEKRRAQEDAEAVKLMRDSGAIPLVVTNTPELCMMIETYNKINGTTNNPYDLRRTPGGSSGGEAALLASAGSVIGLGSDIAGSLRIPAAFTGIFAHKPTPGVVSHVGHNPTSTDENWSRFFTFGPMSRYAEDLAPMLKVLANKNADKLRLDEKIHIRDMKVYYMEDDGGSRLTSGVGREIKAAMQKVDIKEMRYAYEISVPLVLQLNDITSVHTSDHHPKPWKTIILDLLKFFTCLSENTFPVICYAIAKKLSLLISGRRLAELKRRNASLRNELYELLGTDGVFLYPTFVDCANFHLENFYKFFNVTYTLIMNALEIPVTNCPVGMNGQGLPIGIQVVAAPFQDRLSIAVANELQTAFGGWKEPPSTENTA</sequence>
<dbReference type="OrthoDB" id="6428749at2759"/>
<dbReference type="InParanoid" id="A0A6L2PHL5"/>
<comment type="similarity">
    <text evidence="1">Belongs to the amidase family.</text>
</comment>
<name>A0A6L2PHL5_COPFO</name>
<dbReference type="Gene3D" id="3.90.1300.10">
    <property type="entry name" value="Amidase signature (AS) domain"/>
    <property type="match status" value="1"/>
</dbReference>
<dbReference type="SUPFAM" id="SSF75304">
    <property type="entry name" value="Amidase signature (AS) enzymes"/>
    <property type="match status" value="1"/>
</dbReference>
<dbReference type="InterPro" id="IPR052739">
    <property type="entry name" value="FAAH2"/>
</dbReference>
<comment type="caution">
    <text evidence="4">The sequence shown here is derived from an EMBL/GenBank/DDBJ whole genome shotgun (WGS) entry which is preliminary data.</text>
</comment>
<dbReference type="GO" id="GO:0012505">
    <property type="term" value="C:endomembrane system"/>
    <property type="evidence" value="ECO:0007669"/>
    <property type="project" value="TreeGrafter"/>
</dbReference>
<dbReference type="FunCoup" id="A0A6L2PHL5">
    <property type="interactions" value="7"/>
</dbReference>
<dbReference type="Pfam" id="PF01425">
    <property type="entry name" value="Amidase"/>
    <property type="match status" value="1"/>
</dbReference>
<evidence type="ECO:0000256" key="2">
    <source>
        <dbReference type="PIRSR" id="PIRSR001221-1"/>
    </source>
</evidence>
<accession>A0A6L2PHL5</accession>
<dbReference type="PROSITE" id="PS00571">
    <property type="entry name" value="AMIDASES"/>
    <property type="match status" value="1"/>
</dbReference>
<dbReference type="EMBL" id="BLKM01000152">
    <property type="protein sequence ID" value="GFG29557.1"/>
    <property type="molecule type" value="Genomic_DNA"/>
</dbReference>
<keyword evidence="5" id="KW-1185">Reference proteome</keyword>
<proteinExistence type="inferred from homology"/>
<dbReference type="InterPro" id="IPR036928">
    <property type="entry name" value="AS_sf"/>
</dbReference>
<dbReference type="AlphaFoldDB" id="A0A6L2PHL5"/>
<dbReference type="PANTHER" id="PTHR43372">
    <property type="entry name" value="FATTY-ACID AMIDE HYDROLASE"/>
    <property type="match status" value="1"/>
</dbReference>
<organism evidence="4 5">
    <name type="scientific">Coptotermes formosanus</name>
    <name type="common">Formosan subterranean termite</name>
    <dbReference type="NCBI Taxonomy" id="36987"/>
    <lineage>
        <taxon>Eukaryota</taxon>
        <taxon>Metazoa</taxon>
        <taxon>Ecdysozoa</taxon>
        <taxon>Arthropoda</taxon>
        <taxon>Hexapoda</taxon>
        <taxon>Insecta</taxon>
        <taxon>Pterygota</taxon>
        <taxon>Neoptera</taxon>
        <taxon>Polyneoptera</taxon>
        <taxon>Dictyoptera</taxon>
        <taxon>Blattodea</taxon>
        <taxon>Blattoidea</taxon>
        <taxon>Termitoidae</taxon>
        <taxon>Rhinotermitidae</taxon>
        <taxon>Coptotermes</taxon>
    </lineage>
</organism>
<feature type="active site" description="Charge relay system" evidence="2">
    <location>
        <position position="201"/>
    </location>
</feature>
<evidence type="ECO:0000313" key="5">
    <source>
        <dbReference type="Proteomes" id="UP000502823"/>
    </source>
</evidence>
<dbReference type="InterPro" id="IPR023631">
    <property type="entry name" value="Amidase_dom"/>
</dbReference>
<evidence type="ECO:0000259" key="3">
    <source>
        <dbReference type="Pfam" id="PF01425"/>
    </source>
</evidence>
<feature type="active site" description="Acyl-ester intermediate" evidence="2">
    <location>
        <position position="225"/>
    </location>
</feature>
<dbReference type="PANTHER" id="PTHR43372:SF2">
    <property type="entry name" value="IP13792P"/>
    <property type="match status" value="1"/>
</dbReference>
<feature type="domain" description="Amidase" evidence="3">
    <location>
        <begin position="64"/>
        <end position="488"/>
    </location>
</feature>
<evidence type="ECO:0000256" key="1">
    <source>
        <dbReference type="ARBA" id="ARBA00009199"/>
    </source>
</evidence>
<evidence type="ECO:0000313" key="4">
    <source>
        <dbReference type="EMBL" id="GFG29557.1"/>
    </source>
</evidence>
<dbReference type="Proteomes" id="UP000502823">
    <property type="component" value="Unassembled WGS sequence"/>
</dbReference>
<reference evidence="5" key="1">
    <citation type="submission" date="2020-01" db="EMBL/GenBank/DDBJ databases">
        <title>Draft genome sequence of the Termite Coptotermes fromosanus.</title>
        <authorList>
            <person name="Itakura S."/>
            <person name="Yosikawa Y."/>
            <person name="Umezawa K."/>
        </authorList>
    </citation>
    <scope>NUCLEOTIDE SEQUENCE [LARGE SCALE GENOMIC DNA]</scope>
</reference>
<feature type="active site" description="Charge relay system" evidence="2">
    <location>
        <position position="126"/>
    </location>
</feature>
<dbReference type="InterPro" id="IPR020556">
    <property type="entry name" value="Amidase_CS"/>
</dbReference>
<gene>
    <name evidence="4" type="ORF">Cfor_12374</name>
</gene>
<protein>
    <recommendedName>
        <fullName evidence="3">Amidase domain-containing protein</fullName>
    </recommendedName>
</protein>
<dbReference type="PIRSF" id="PIRSF001221">
    <property type="entry name" value="Amidase_fungi"/>
    <property type="match status" value="1"/>
</dbReference>